<keyword evidence="9" id="KW-0963">Cytoplasm</keyword>
<proteinExistence type="predicted"/>
<keyword evidence="14 22" id="KW-0456">Lyase</keyword>
<dbReference type="InterPro" id="IPR036263">
    <property type="entry name" value="Chorismate_II_sf"/>
</dbReference>
<comment type="function">
    <text evidence="2">Catalyzes the Claisen rearrangement of chorismate to prephenate and the decarboxylation/dehydration of prephenate to phenylpyruvate.</text>
</comment>
<dbReference type="Gene3D" id="1.20.59.10">
    <property type="entry name" value="Chorismate mutase"/>
    <property type="match status" value="1"/>
</dbReference>
<evidence type="ECO:0000259" key="19">
    <source>
        <dbReference type="PROSITE" id="PS51168"/>
    </source>
</evidence>
<dbReference type="NCBIfam" id="TIGR01807">
    <property type="entry name" value="CM_P2"/>
    <property type="match status" value="1"/>
</dbReference>
<evidence type="ECO:0000256" key="10">
    <source>
        <dbReference type="ARBA" id="ARBA00022605"/>
    </source>
</evidence>
<dbReference type="InterPro" id="IPR001086">
    <property type="entry name" value="Preph_deHydtase"/>
</dbReference>
<dbReference type="Pfam" id="PF00800">
    <property type="entry name" value="PDT"/>
    <property type="match status" value="1"/>
</dbReference>
<dbReference type="InterPro" id="IPR002701">
    <property type="entry name" value="CM_II_prokaryot"/>
</dbReference>
<evidence type="ECO:0000256" key="5">
    <source>
        <dbReference type="ARBA" id="ARBA00004817"/>
    </source>
</evidence>
<feature type="domain" description="ACT" evidence="21">
    <location>
        <begin position="278"/>
        <end position="355"/>
    </location>
</feature>
<dbReference type="RefSeq" id="WP_275087946.1">
    <property type="nucleotide sequence ID" value="NZ_CP119078.1"/>
</dbReference>
<comment type="pathway">
    <text evidence="5">Metabolic intermediate biosynthesis; prephenate biosynthesis; prephenate from chorismate: step 1/1.</text>
</comment>
<dbReference type="InterPro" id="IPR010957">
    <property type="entry name" value="G/b/e-P-prot_chorismate_mutase"/>
</dbReference>
<name>A0ABY8AQR5_9GAMM</name>
<dbReference type="CDD" id="cd13630">
    <property type="entry name" value="PBP2_PDT_1"/>
    <property type="match status" value="1"/>
</dbReference>
<comment type="pathway">
    <text evidence="4">Amino-acid biosynthesis; L-phenylalanine biosynthesis; phenylpyruvate from prephenate: step 1/1.</text>
</comment>
<evidence type="ECO:0000313" key="23">
    <source>
        <dbReference type="Proteomes" id="UP001222087"/>
    </source>
</evidence>
<evidence type="ECO:0000256" key="1">
    <source>
        <dbReference type="ARBA" id="ARBA00000824"/>
    </source>
</evidence>
<dbReference type="InterPro" id="IPR045865">
    <property type="entry name" value="ACT-like_dom_sf"/>
</dbReference>
<dbReference type="InterPro" id="IPR036979">
    <property type="entry name" value="CM_dom_sf"/>
</dbReference>
<keyword evidence="10" id="KW-0028">Amino-acid biosynthesis</keyword>
<evidence type="ECO:0000256" key="9">
    <source>
        <dbReference type="ARBA" id="ARBA00022490"/>
    </source>
</evidence>
<dbReference type="EC" id="5.4.99.5" evidence="6"/>
<feature type="domain" description="Chorismate mutase" evidence="19">
    <location>
        <begin position="1"/>
        <end position="92"/>
    </location>
</feature>
<dbReference type="Gene3D" id="3.30.70.260">
    <property type="match status" value="1"/>
</dbReference>
<evidence type="ECO:0000259" key="21">
    <source>
        <dbReference type="PROSITE" id="PS51671"/>
    </source>
</evidence>
<keyword evidence="23" id="KW-1185">Reference proteome</keyword>
<evidence type="ECO:0000256" key="2">
    <source>
        <dbReference type="ARBA" id="ARBA00002364"/>
    </source>
</evidence>
<dbReference type="SUPFAM" id="SSF55021">
    <property type="entry name" value="ACT-like"/>
    <property type="match status" value="1"/>
</dbReference>
<accession>A0ABY8AQR5</accession>
<dbReference type="EC" id="4.2.1.51" evidence="7"/>
<dbReference type="PANTHER" id="PTHR21022:SF19">
    <property type="entry name" value="PREPHENATE DEHYDRATASE-RELATED"/>
    <property type="match status" value="1"/>
</dbReference>
<evidence type="ECO:0000256" key="18">
    <source>
        <dbReference type="ARBA" id="ARBA00047848"/>
    </source>
</evidence>
<evidence type="ECO:0000256" key="8">
    <source>
        <dbReference type="ARBA" id="ARBA00014401"/>
    </source>
</evidence>
<dbReference type="InterPro" id="IPR008242">
    <property type="entry name" value="Chor_mutase/pphenate_deHydtase"/>
</dbReference>
<keyword evidence="11" id="KW-0057">Aromatic amino acid biosynthesis</keyword>
<dbReference type="PIRSF" id="PIRSF001500">
    <property type="entry name" value="Chor_mut_pdt_Ppr"/>
    <property type="match status" value="1"/>
</dbReference>
<evidence type="ECO:0000256" key="11">
    <source>
        <dbReference type="ARBA" id="ARBA00023141"/>
    </source>
</evidence>
<comment type="catalytic activity">
    <reaction evidence="18">
        <text>prephenate + H(+) = 3-phenylpyruvate + CO2 + H2O</text>
        <dbReference type="Rhea" id="RHEA:21648"/>
        <dbReference type="ChEBI" id="CHEBI:15377"/>
        <dbReference type="ChEBI" id="CHEBI:15378"/>
        <dbReference type="ChEBI" id="CHEBI:16526"/>
        <dbReference type="ChEBI" id="CHEBI:18005"/>
        <dbReference type="ChEBI" id="CHEBI:29934"/>
        <dbReference type="EC" id="4.2.1.51"/>
    </reaction>
</comment>
<dbReference type="InterPro" id="IPR002912">
    <property type="entry name" value="ACT_dom"/>
</dbReference>
<evidence type="ECO:0000313" key="22">
    <source>
        <dbReference type="EMBL" id="WED42121.1"/>
    </source>
</evidence>
<keyword evidence="12" id="KW-0584">Phenylalanine biosynthesis</keyword>
<dbReference type="PROSITE" id="PS51671">
    <property type="entry name" value="ACT"/>
    <property type="match status" value="1"/>
</dbReference>
<protein>
    <recommendedName>
        <fullName evidence="8">Bifunctional chorismate mutase/prephenate dehydratase</fullName>
        <ecNumber evidence="7">4.2.1.51</ecNumber>
        <ecNumber evidence="6">5.4.99.5</ecNumber>
    </recommendedName>
    <alternativeName>
        <fullName evidence="17">Chorismate mutase-prephenate dehydratase</fullName>
    </alternativeName>
    <alternativeName>
        <fullName evidence="16">p-protein</fullName>
    </alternativeName>
</protein>
<evidence type="ECO:0000256" key="4">
    <source>
        <dbReference type="ARBA" id="ARBA00004741"/>
    </source>
</evidence>
<dbReference type="SUPFAM" id="SSF48600">
    <property type="entry name" value="Chorismate mutase II"/>
    <property type="match status" value="1"/>
</dbReference>
<dbReference type="PROSITE" id="PS51171">
    <property type="entry name" value="PREPHENATE_DEHYDR_3"/>
    <property type="match status" value="1"/>
</dbReference>
<dbReference type="Pfam" id="PF01817">
    <property type="entry name" value="CM_2"/>
    <property type="match status" value="1"/>
</dbReference>
<evidence type="ECO:0000256" key="13">
    <source>
        <dbReference type="ARBA" id="ARBA00023235"/>
    </source>
</evidence>
<dbReference type="EMBL" id="CP119078">
    <property type="protein sequence ID" value="WED42121.1"/>
    <property type="molecule type" value="Genomic_DNA"/>
</dbReference>
<dbReference type="CDD" id="cd04905">
    <property type="entry name" value="ACT_CM-PDT"/>
    <property type="match status" value="1"/>
</dbReference>
<evidence type="ECO:0000256" key="15">
    <source>
        <dbReference type="ARBA" id="ARBA00023268"/>
    </source>
</evidence>
<evidence type="ECO:0000256" key="12">
    <source>
        <dbReference type="ARBA" id="ARBA00023222"/>
    </source>
</evidence>
<evidence type="ECO:0000256" key="16">
    <source>
        <dbReference type="ARBA" id="ARBA00031175"/>
    </source>
</evidence>
<dbReference type="Gene3D" id="3.40.190.10">
    <property type="entry name" value="Periplasmic binding protein-like II"/>
    <property type="match status" value="2"/>
</dbReference>
<dbReference type="SUPFAM" id="SSF53850">
    <property type="entry name" value="Periplasmic binding protein-like II"/>
    <property type="match status" value="1"/>
</dbReference>
<gene>
    <name evidence="22" type="primary">pheA</name>
    <name evidence="22" type="ORF">PXX05_09285</name>
</gene>
<dbReference type="GO" id="GO:0004664">
    <property type="term" value="F:prephenate dehydratase activity"/>
    <property type="evidence" value="ECO:0007669"/>
    <property type="project" value="UniProtKB-EC"/>
</dbReference>
<sequence>MNDNDKLANIRNQIDKIDKQFFNLLRERAVLAAEVAKIKQQQQSPVYYRPEREAQILRSIIANNNSLLPDSEVARIFRDIMTACLALQQPLSIAYLGPEGTFTQQAVEKHFGESINMVSELSIKEVFKQVESGNVHYGVVPIENSTEGMINTTLDNLINSEVQICGEINLRIRHHLARIAPDETLEVIYAHQQTLAQCQHWLAVHYPHIILKEVSSNGQAAKLAAQDPKSAAICGDKAVEIYKLHKSHQHIEDYPNNTTRFIILGKQLPAPSGYDKTSLVISTPHEPGSLIQLLSPFDTYKINMTSIESRPYRHRNWSYLFFIDFEGHQSDPHIQAALNELASKSVMMTLLGSYPQAIG</sequence>
<dbReference type="NCBIfam" id="NF008865">
    <property type="entry name" value="PRK11898.1"/>
    <property type="match status" value="1"/>
</dbReference>
<evidence type="ECO:0000256" key="17">
    <source>
        <dbReference type="ARBA" id="ARBA00031520"/>
    </source>
</evidence>
<evidence type="ECO:0000256" key="14">
    <source>
        <dbReference type="ARBA" id="ARBA00023239"/>
    </source>
</evidence>
<keyword evidence="15" id="KW-0511">Multifunctional enzyme</keyword>
<dbReference type="Pfam" id="PF01842">
    <property type="entry name" value="ACT"/>
    <property type="match status" value="1"/>
</dbReference>
<keyword evidence="13" id="KW-0413">Isomerase</keyword>
<organism evidence="22 23">
    <name type="scientific">Legionella cardiaca</name>
    <dbReference type="NCBI Taxonomy" id="1071983"/>
    <lineage>
        <taxon>Bacteria</taxon>
        <taxon>Pseudomonadati</taxon>
        <taxon>Pseudomonadota</taxon>
        <taxon>Gammaproteobacteria</taxon>
        <taxon>Legionellales</taxon>
        <taxon>Legionellaceae</taxon>
        <taxon>Legionella</taxon>
    </lineage>
</organism>
<dbReference type="Proteomes" id="UP001222087">
    <property type="component" value="Chromosome"/>
</dbReference>
<dbReference type="SMART" id="SM00830">
    <property type="entry name" value="CM_2"/>
    <property type="match status" value="1"/>
</dbReference>
<dbReference type="PANTHER" id="PTHR21022">
    <property type="entry name" value="PREPHENATE DEHYDRATASE P PROTEIN"/>
    <property type="match status" value="1"/>
</dbReference>
<evidence type="ECO:0000256" key="3">
    <source>
        <dbReference type="ARBA" id="ARBA00004496"/>
    </source>
</evidence>
<dbReference type="PROSITE" id="PS51168">
    <property type="entry name" value="CHORISMATE_MUT_2"/>
    <property type="match status" value="1"/>
</dbReference>
<comment type="catalytic activity">
    <reaction evidence="1">
        <text>chorismate = prephenate</text>
        <dbReference type="Rhea" id="RHEA:13897"/>
        <dbReference type="ChEBI" id="CHEBI:29748"/>
        <dbReference type="ChEBI" id="CHEBI:29934"/>
        <dbReference type="EC" id="5.4.99.5"/>
    </reaction>
</comment>
<reference evidence="22 23" key="1">
    <citation type="submission" date="2023-02" db="EMBL/GenBank/DDBJ databases">
        <title>Genome Sequence of L. cardiaca H63T.</title>
        <authorList>
            <person name="Lopez A.E."/>
            <person name="Cianciotto N.P."/>
        </authorList>
    </citation>
    <scope>NUCLEOTIDE SEQUENCE [LARGE SCALE GENOMIC DNA]</scope>
    <source>
        <strain evidence="22 23">H63</strain>
    </source>
</reference>
<evidence type="ECO:0000256" key="7">
    <source>
        <dbReference type="ARBA" id="ARBA00013147"/>
    </source>
</evidence>
<feature type="domain" description="Prephenate dehydratase" evidence="20">
    <location>
        <begin position="92"/>
        <end position="266"/>
    </location>
</feature>
<comment type="subcellular location">
    <subcellularLocation>
        <location evidence="3">Cytoplasm</location>
    </subcellularLocation>
</comment>
<evidence type="ECO:0000256" key="6">
    <source>
        <dbReference type="ARBA" id="ARBA00012404"/>
    </source>
</evidence>
<evidence type="ECO:0000259" key="20">
    <source>
        <dbReference type="PROSITE" id="PS51171"/>
    </source>
</evidence>